<keyword evidence="8" id="KW-1185">Reference proteome</keyword>
<dbReference type="InterPro" id="IPR052954">
    <property type="entry name" value="GPCR-Ligand_Int"/>
</dbReference>
<dbReference type="SUPFAM" id="SSF81321">
    <property type="entry name" value="Family A G protein-coupled receptor-like"/>
    <property type="match status" value="1"/>
</dbReference>
<dbReference type="PANTHER" id="PTHR46641:SF25">
    <property type="entry name" value="CNMAMIDE RECEPTOR-RELATED"/>
    <property type="match status" value="1"/>
</dbReference>
<sequence>MKTTCSFYVYLSVIAIVDLFMCVIIFLSGLAKGILSKNSSWAAFDSLIFFPITEFLNCINATATIFVTIDRVIYLRKPTQTCKPKFCQRREAMKVMLFLSMFSAIYTIPNGFIYKLNLDGTLYYTAFYESIYFTIYNWMDIIVFAIIPVIVLLVGNTILFLSIRNACHTLKQCQKKLAKGKVRVIMDQTKITITLMAIVVFYLIGEVPTRFTKKTSAANILFGGDEEKANESIILEYARQVTTVLNALHLAIKFILYAFFCPPFYKSLRKAMCHYSLSKNRVQIKSLPINVFFVDDFVLKSMERCYKFDFSKFKTVSEFLTTKNLNLPRMY</sequence>
<keyword evidence="2 5" id="KW-0812">Transmembrane</keyword>
<evidence type="ECO:0000256" key="1">
    <source>
        <dbReference type="ARBA" id="ARBA00004370"/>
    </source>
</evidence>
<dbReference type="InterPro" id="IPR017452">
    <property type="entry name" value="GPCR_Rhodpsn_7TM"/>
</dbReference>
<dbReference type="AlphaFoldDB" id="A0AAN7Q9C5"/>
<evidence type="ECO:0000256" key="2">
    <source>
        <dbReference type="ARBA" id="ARBA00022692"/>
    </source>
</evidence>
<keyword evidence="4 5" id="KW-0472">Membrane</keyword>
<feature type="transmembrane region" description="Helical" evidence="5">
    <location>
        <begin position="247"/>
        <end position="265"/>
    </location>
</feature>
<dbReference type="Gene3D" id="1.20.1070.10">
    <property type="entry name" value="Rhodopsin 7-helix transmembrane proteins"/>
    <property type="match status" value="1"/>
</dbReference>
<dbReference type="PANTHER" id="PTHR46641">
    <property type="entry name" value="FMRFAMIDE RECEPTOR-RELATED"/>
    <property type="match status" value="1"/>
</dbReference>
<gene>
    <name evidence="7" type="ORF">RN001_000046</name>
</gene>
<dbReference type="EMBL" id="JARPUR010000001">
    <property type="protein sequence ID" value="KAK4883775.1"/>
    <property type="molecule type" value="Genomic_DNA"/>
</dbReference>
<protein>
    <recommendedName>
        <fullName evidence="6">G-protein coupled receptors family 1 profile domain-containing protein</fullName>
    </recommendedName>
</protein>
<dbReference type="Proteomes" id="UP001353858">
    <property type="component" value="Unassembled WGS sequence"/>
</dbReference>
<evidence type="ECO:0000256" key="4">
    <source>
        <dbReference type="ARBA" id="ARBA00023136"/>
    </source>
</evidence>
<accession>A0AAN7Q9C5</accession>
<dbReference type="GO" id="GO:0016020">
    <property type="term" value="C:membrane"/>
    <property type="evidence" value="ECO:0007669"/>
    <property type="project" value="UniProtKB-SubCell"/>
</dbReference>
<evidence type="ECO:0000313" key="7">
    <source>
        <dbReference type="EMBL" id="KAK4883775.1"/>
    </source>
</evidence>
<comment type="subcellular location">
    <subcellularLocation>
        <location evidence="1">Membrane</location>
    </subcellularLocation>
</comment>
<evidence type="ECO:0000256" key="3">
    <source>
        <dbReference type="ARBA" id="ARBA00022989"/>
    </source>
</evidence>
<feature type="transmembrane region" description="Helical" evidence="5">
    <location>
        <begin position="95"/>
        <end position="114"/>
    </location>
</feature>
<feature type="transmembrane region" description="Helical" evidence="5">
    <location>
        <begin position="48"/>
        <end position="74"/>
    </location>
</feature>
<evidence type="ECO:0000259" key="6">
    <source>
        <dbReference type="PROSITE" id="PS50262"/>
    </source>
</evidence>
<dbReference type="PROSITE" id="PS50262">
    <property type="entry name" value="G_PROTEIN_RECEP_F1_2"/>
    <property type="match status" value="1"/>
</dbReference>
<name>A0AAN7Q9C5_9COLE</name>
<feature type="transmembrane region" description="Helical" evidence="5">
    <location>
        <begin position="141"/>
        <end position="163"/>
    </location>
</feature>
<feature type="transmembrane region" description="Helical" evidence="5">
    <location>
        <begin position="184"/>
        <end position="204"/>
    </location>
</feature>
<feature type="transmembrane region" description="Helical" evidence="5">
    <location>
        <begin position="7"/>
        <end position="28"/>
    </location>
</feature>
<reference evidence="8" key="1">
    <citation type="submission" date="2023-01" db="EMBL/GenBank/DDBJ databases">
        <title>Key to firefly adult light organ development and bioluminescence: homeobox transcription factors regulate luciferase expression and transportation to peroxisome.</title>
        <authorList>
            <person name="Fu X."/>
        </authorList>
    </citation>
    <scope>NUCLEOTIDE SEQUENCE [LARGE SCALE GENOMIC DNA]</scope>
</reference>
<evidence type="ECO:0000256" key="5">
    <source>
        <dbReference type="SAM" id="Phobius"/>
    </source>
</evidence>
<comment type="caution">
    <text evidence="7">The sequence shown here is derived from an EMBL/GenBank/DDBJ whole genome shotgun (WGS) entry which is preliminary data.</text>
</comment>
<proteinExistence type="predicted"/>
<feature type="domain" description="G-protein coupled receptors family 1 profile" evidence="6">
    <location>
        <begin position="1"/>
        <end position="257"/>
    </location>
</feature>
<organism evidence="7 8">
    <name type="scientific">Aquatica leii</name>
    <dbReference type="NCBI Taxonomy" id="1421715"/>
    <lineage>
        <taxon>Eukaryota</taxon>
        <taxon>Metazoa</taxon>
        <taxon>Ecdysozoa</taxon>
        <taxon>Arthropoda</taxon>
        <taxon>Hexapoda</taxon>
        <taxon>Insecta</taxon>
        <taxon>Pterygota</taxon>
        <taxon>Neoptera</taxon>
        <taxon>Endopterygota</taxon>
        <taxon>Coleoptera</taxon>
        <taxon>Polyphaga</taxon>
        <taxon>Elateriformia</taxon>
        <taxon>Elateroidea</taxon>
        <taxon>Lampyridae</taxon>
        <taxon>Luciolinae</taxon>
        <taxon>Aquatica</taxon>
    </lineage>
</organism>
<keyword evidence="3 5" id="KW-1133">Transmembrane helix</keyword>
<evidence type="ECO:0000313" key="8">
    <source>
        <dbReference type="Proteomes" id="UP001353858"/>
    </source>
</evidence>